<reference evidence="2 3" key="1">
    <citation type="journal article" date="2018" name="Front. Microbiol.">
        <title>Genome-Wide Analysis of Corynespora cassiicola Leaf Fall Disease Putative Effectors.</title>
        <authorList>
            <person name="Lopez D."/>
            <person name="Ribeiro S."/>
            <person name="Label P."/>
            <person name="Fumanal B."/>
            <person name="Venisse J.S."/>
            <person name="Kohler A."/>
            <person name="de Oliveira R.R."/>
            <person name="Labutti K."/>
            <person name="Lipzen A."/>
            <person name="Lail K."/>
            <person name="Bauer D."/>
            <person name="Ohm R.A."/>
            <person name="Barry K.W."/>
            <person name="Spatafora J."/>
            <person name="Grigoriev I.V."/>
            <person name="Martin F.M."/>
            <person name="Pujade-Renaud V."/>
        </authorList>
    </citation>
    <scope>NUCLEOTIDE SEQUENCE [LARGE SCALE GENOMIC DNA]</scope>
    <source>
        <strain evidence="2 3">Philippines</strain>
    </source>
</reference>
<proteinExistence type="predicted"/>
<dbReference type="EMBL" id="KZ678156">
    <property type="protein sequence ID" value="PSN59444.1"/>
    <property type="molecule type" value="Genomic_DNA"/>
</dbReference>
<evidence type="ECO:0000313" key="2">
    <source>
        <dbReference type="EMBL" id="PSN59444.1"/>
    </source>
</evidence>
<organism evidence="2 3">
    <name type="scientific">Corynespora cassiicola Philippines</name>
    <dbReference type="NCBI Taxonomy" id="1448308"/>
    <lineage>
        <taxon>Eukaryota</taxon>
        <taxon>Fungi</taxon>
        <taxon>Dikarya</taxon>
        <taxon>Ascomycota</taxon>
        <taxon>Pezizomycotina</taxon>
        <taxon>Dothideomycetes</taxon>
        <taxon>Pleosporomycetidae</taxon>
        <taxon>Pleosporales</taxon>
        <taxon>Corynesporascaceae</taxon>
        <taxon>Corynespora</taxon>
    </lineage>
</organism>
<dbReference type="AlphaFoldDB" id="A0A2T2N211"/>
<feature type="region of interest" description="Disordered" evidence="1">
    <location>
        <begin position="1"/>
        <end position="58"/>
    </location>
</feature>
<name>A0A2T2N211_CORCC</name>
<keyword evidence="3" id="KW-1185">Reference proteome</keyword>
<protein>
    <submittedName>
        <fullName evidence="2">Uncharacterized protein</fullName>
    </submittedName>
</protein>
<sequence>MKREEGKKKKVNPPKSALNTTTGALAKRKGEDAKERNHQEKKRHQLPLLQAIPPPHERIAESRAGTLDQSPSMPASLAKKACPPPPSALLAYAVSVSSSAPWPRGAAAEVAAAAQPFSAKTPQDGAETAATRMAELEHGCPMLESASGPVNVTLVGRSGSVGFVTDFEKGGWISQGGVRACGLRLVRGYLESMHWGPLLANSAEFGHEICRLRASSRVK</sequence>
<evidence type="ECO:0000313" key="3">
    <source>
        <dbReference type="Proteomes" id="UP000240883"/>
    </source>
</evidence>
<accession>A0A2T2N211</accession>
<feature type="compositionally biased region" description="Basic and acidic residues" evidence="1">
    <location>
        <begin position="28"/>
        <end position="38"/>
    </location>
</feature>
<evidence type="ECO:0000256" key="1">
    <source>
        <dbReference type="SAM" id="MobiDB-lite"/>
    </source>
</evidence>
<gene>
    <name evidence="2" type="ORF">BS50DRAFT_594683</name>
</gene>
<dbReference type="Proteomes" id="UP000240883">
    <property type="component" value="Unassembled WGS sequence"/>
</dbReference>